<dbReference type="PANTHER" id="PTHR35273">
    <property type="entry name" value="ALPHA-1,4 POLYGALACTOSAMINIDASE, PUTATIVE (AFU_ORTHOLOGUE AFUA_3G07890)-RELATED"/>
    <property type="match status" value="1"/>
</dbReference>
<keyword evidence="3" id="KW-0812">Transmembrane</keyword>
<evidence type="ECO:0000256" key="1">
    <source>
        <dbReference type="ARBA" id="ARBA00001255"/>
    </source>
</evidence>
<reference evidence="5 6" key="2">
    <citation type="submission" date="2015-05" db="EMBL/GenBank/DDBJ databases">
        <authorList>
            <person name="Morales-Cruz A."/>
            <person name="Amrine K.C."/>
            <person name="Cantu D."/>
        </authorList>
    </citation>
    <scope>NUCLEOTIDE SEQUENCE [LARGE SCALE GENOMIC DNA]</scope>
    <source>
        <strain evidence="5">UCRPC4</strain>
    </source>
</reference>
<evidence type="ECO:0000259" key="4">
    <source>
        <dbReference type="Pfam" id="PF03537"/>
    </source>
</evidence>
<comment type="caution">
    <text evidence="5">The sequence shown here is derived from an EMBL/GenBank/DDBJ whole genome shotgun (WGS) entry which is preliminary data.</text>
</comment>
<reference evidence="5 6" key="1">
    <citation type="submission" date="2015-05" db="EMBL/GenBank/DDBJ databases">
        <title>Distinctive expansion of gene families associated with plant cell wall degradation and secondary metabolism in the genomes of grapevine trunk pathogens.</title>
        <authorList>
            <person name="Lawrence D.P."/>
            <person name="Travadon R."/>
            <person name="Rolshausen P.E."/>
            <person name="Baumgartner K."/>
        </authorList>
    </citation>
    <scope>NUCLEOTIDE SEQUENCE [LARGE SCALE GENOMIC DNA]</scope>
    <source>
        <strain evidence="5">UCRPC4</strain>
    </source>
</reference>
<organism evidence="5 6">
    <name type="scientific">Phaeomoniella chlamydospora</name>
    <name type="common">Phaeoacremonium chlamydosporum</name>
    <dbReference type="NCBI Taxonomy" id="158046"/>
    <lineage>
        <taxon>Eukaryota</taxon>
        <taxon>Fungi</taxon>
        <taxon>Dikarya</taxon>
        <taxon>Ascomycota</taxon>
        <taxon>Pezizomycotina</taxon>
        <taxon>Eurotiomycetes</taxon>
        <taxon>Chaetothyriomycetidae</taxon>
        <taxon>Phaeomoniellales</taxon>
        <taxon>Phaeomoniellaceae</taxon>
        <taxon>Phaeomoniella</taxon>
    </lineage>
</organism>
<dbReference type="InterPro" id="IPR004352">
    <property type="entry name" value="GH114_TIM-barrel"/>
</dbReference>
<dbReference type="InterPro" id="IPR013785">
    <property type="entry name" value="Aldolase_TIM"/>
</dbReference>
<dbReference type="EC" id="3.2.1.22" evidence="2"/>
<feature type="transmembrane region" description="Helical" evidence="3">
    <location>
        <begin position="35"/>
        <end position="58"/>
    </location>
</feature>
<name>A0A0G2GBA5_PHACM</name>
<dbReference type="AlphaFoldDB" id="A0A0G2GBA5"/>
<dbReference type="Proteomes" id="UP000053317">
    <property type="component" value="Unassembled WGS sequence"/>
</dbReference>
<sequence length="340" mass="37669">MSLPRGQRMKDDCESSLIEHEYDIKQPVRRSWPSFACIGLTAVVAVFGAFAVTFALGWDFPTKFDQAYSWCNSKISETSRSIPQIDDTGIAPRATIWQPAVGTKWDYRLEYVSTASISGFNVLFLDLFDVGAIDITYLHQKGVKVVCYFSAGTAENWRSDYSSFSKTDLGSSVSGWAGEKYVDIRSTNVRNIMIKRLNMAVTKKCDGVDPDNVDSYANKNGKSLTATDATSYVNYLADAAHARGLAIGLKNAPRLISNTISRMQWSVQEQCHDEGSCALYAPFIKANKPVFNVEYPKGSTSNTVSISATKLAKYCKDSTSKSFSIIIKNLDLDNWIQKCS</sequence>
<evidence type="ECO:0000313" key="6">
    <source>
        <dbReference type="Proteomes" id="UP000053317"/>
    </source>
</evidence>
<accession>A0A0G2GBA5</accession>
<keyword evidence="3" id="KW-1133">Transmembrane helix</keyword>
<dbReference type="PANTHER" id="PTHR35273:SF2">
    <property type="entry name" value="ALPHA-GALACTOSIDASE"/>
    <property type="match status" value="1"/>
</dbReference>
<feature type="domain" description="Glycoside-hydrolase family GH114 TIM-barrel" evidence="4">
    <location>
        <begin position="104"/>
        <end position="335"/>
    </location>
</feature>
<gene>
    <name evidence="5" type="ORF">UCRPC4_g06759</name>
</gene>
<protein>
    <recommendedName>
        <fullName evidence="2">alpha-galactosidase</fullName>
        <ecNumber evidence="2">3.2.1.22</ecNumber>
    </recommendedName>
</protein>
<evidence type="ECO:0000256" key="2">
    <source>
        <dbReference type="ARBA" id="ARBA00012755"/>
    </source>
</evidence>
<evidence type="ECO:0000256" key="3">
    <source>
        <dbReference type="SAM" id="Phobius"/>
    </source>
</evidence>
<comment type="catalytic activity">
    <reaction evidence="1">
        <text>Hydrolysis of terminal, non-reducing alpha-D-galactose residues in alpha-D-galactosides, including galactose oligosaccharides, galactomannans and galactolipids.</text>
        <dbReference type="EC" id="3.2.1.22"/>
    </reaction>
</comment>
<dbReference type="EMBL" id="LCWF01000229">
    <property type="protein sequence ID" value="KKY14400.1"/>
    <property type="molecule type" value="Genomic_DNA"/>
</dbReference>
<dbReference type="GO" id="GO:0004557">
    <property type="term" value="F:alpha-galactosidase activity"/>
    <property type="evidence" value="ECO:0007669"/>
    <property type="project" value="UniProtKB-EC"/>
</dbReference>
<proteinExistence type="predicted"/>
<dbReference type="InterPro" id="IPR017853">
    <property type="entry name" value="GH"/>
</dbReference>
<dbReference type="Pfam" id="PF03537">
    <property type="entry name" value="Glyco_hydro_114"/>
    <property type="match status" value="1"/>
</dbReference>
<dbReference type="OrthoDB" id="2108802at2759"/>
<evidence type="ECO:0000313" key="5">
    <source>
        <dbReference type="EMBL" id="KKY14400.1"/>
    </source>
</evidence>
<dbReference type="Gene3D" id="3.20.20.70">
    <property type="entry name" value="Aldolase class I"/>
    <property type="match status" value="1"/>
</dbReference>
<keyword evidence="3" id="KW-0472">Membrane</keyword>
<keyword evidence="6" id="KW-1185">Reference proteome</keyword>
<dbReference type="SUPFAM" id="SSF51445">
    <property type="entry name" value="(Trans)glycosidases"/>
    <property type="match status" value="1"/>
</dbReference>